<feature type="region of interest" description="Disordered" evidence="1">
    <location>
        <begin position="23"/>
        <end position="77"/>
    </location>
</feature>
<sequence>MKKRMITGILAVIMTVSLAGCSGTGEKGSSAGSTTEAVSEAASETASSQDTAAASTTASTASTEAAESQTAAESSDGGQVSFTSAAVFYPVFEPNEIKEKSIRMETPVDENKIMAALQDEEVLDESCKILSYEKDGDTIKVDFNSECGVLLMRMAPEEANMRAEAVAKTFCRNLGADQFYFYTNGHPLETGNKTYDEPIGVN</sequence>
<evidence type="ECO:0000256" key="2">
    <source>
        <dbReference type="SAM" id="SignalP"/>
    </source>
</evidence>
<organism evidence="4 5">
    <name type="scientific">Anaerostipes butyraticus</name>
    <dbReference type="NCBI Taxonomy" id="645466"/>
    <lineage>
        <taxon>Bacteria</taxon>
        <taxon>Bacillati</taxon>
        <taxon>Bacillota</taxon>
        <taxon>Clostridia</taxon>
        <taxon>Lachnospirales</taxon>
        <taxon>Lachnospiraceae</taxon>
        <taxon>Anaerostipes</taxon>
    </lineage>
</organism>
<dbReference type="AlphaFoldDB" id="A0A916QCW0"/>
<feature type="domain" description="GerMN" evidence="3">
    <location>
        <begin position="112"/>
        <end position="189"/>
    </location>
</feature>
<feature type="chain" id="PRO_5038885049" description="GerMN domain-containing protein" evidence="2">
    <location>
        <begin position="20"/>
        <end position="202"/>
    </location>
</feature>
<accession>A0A916QCW0</accession>
<comment type="caution">
    <text evidence="4">The sequence shown here is derived from an EMBL/GenBank/DDBJ whole genome shotgun (WGS) entry which is preliminary data.</text>
</comment>
<dbReference type="Pfam" id="PF10646">
    <property type="entry name" value="Germane"/>
    <property type="match status" value="1"/>
</dbReference>
<evidence type="ECO:0000313" key="5">
    <source>
        <dbReference type="Proteomes" id="UP000613208"/>
    </source>
</evidence>
<dbReference type="EMBL" id="BLYI01000062">
    <property type="protein sequence ID" value="GFO86328.1"/>
    <property type="molecule type" value="Genomic_DNA"/>
</dbReference>
<proteinExistence type="predicted"/>
<keyword evidence="2" id="KW-0732">Signal</keyword>
<dbReference type="InterPro" id="IPR019606">
    <property type="entry name" value="GerMN"/>
</dbReference>
<evidence type="ECO:0000256" key="1">
    <source>
        <dbReference type="SAM" id="MobiDB-lite"/>
    </source>
</evidence>
<dbReference type="PROSITE" id="PS51257">
    <property type="entry name" value="PROKAR_LIPOPROTEIN"/>
    <property type="match status" value="1"/>
</dbReference>
<evidence type="ECO:0000259" key="3">
    <source>
        <dbReference type="Pfam" id="PF10646"/>
    </source>
</evidence>
<protein>
    <recommendedName>
        <fullName evidence="3">GerMN domain-containing protein</fullName>
    </recommendedName>
</protein>
<evidence type="ECO:0000313" key="4">
    <source>
        <dbReference type="EMBL" id="GFO86328.1"/>
    </source>
</evidence>
<feature type="signal peptide" evidence="2">
    <location>
        <begin position="1"/>
        <end position="19"/>
    </location>
</feature>
<dbReference type="Proteomes" id="UP000613208">
    <property type="component" value="Unassembled WGS sequence"/>
</dbReference>
<name>A0A916QCW0_9FIRM</name>
<dbReference type="RefSeq" id="WP_201311983.1">
    <property type="nucleotide sequence ID" value="NZ_BLYI01000062.1"/>
</dbReference>
<reference evidence="4" key="1">
    <citation type="submission" date="2020-06" db="EMBL/GenBank/DDBJ databases">
        <title>Characterization of fructooligosaccharide metabolism and fructooligosaccharide-degrading enzymes in human commensal butyrate producers.</title>
        <authorList>
            <person name="Tanno H."/>
            <person name="Fujii T."/>
            <person name="Hirano K."/>
            <person name="Maeno S."/>
            <person name="Tonozuka T."/>
            <person name="Sakamoto M."/>
            <person name="Ohkuma M."/>
            <person name="Tochio T."/>
            <person name="Endo A."/>
        </authorList>
    </citation>
    <scope>NUCLEOTIDE SEQUENCE</scope>
    <source>
        <strain evidence="4">JCM 17466</strain>
    </source>
</reference>
<gene>
    <name evidence="4" type="ORF">ANBU17_26750</name>
</gene>
<keyword evidence="5" id="KW-1185">Reference proteome</keyword>
<feature type="compositionally biased region" description="Low complexity" evidence="1">
    <location>
        <begin position="29"/>
        <end position="75"/>
    </location>
</feature>